<dbReference type="Proteomes" id="UP000254808">
    <property type="component" value="Chromosome"/>
</dbReference>
<dbReference type="InterPro" id="IPR003615">
    <property type="entry name" value="HNH_nuc"/>
</dbReference>
<dbReference type="OrthoDB" id="9802901at2"/>
<dbReference type="SMART" id="SM00507">
    <property type="entry name" value="HNHc"/>
    <property type="match status" value="1"/>
</dbReference>
<evidence type="ECO:0000313" key="2">
    <source>
        <dbReference type="EMBL" id="AXJ00876.1"/>
    </source>
</evidence>
<dbReference type="PANTHER" id="PTHR33877:SF2">
    <property type="entry name" value="OS07G0170200 PROTEIN"/>
    <property type="match status" value="1"/>
</dbReference>
<dbReference type="PANTHER" id="PTHR33877">
    <property type="entry name" value="SLL1193 PROTEIN"/>
    <property type="match status" value="1"/>
</dbReference>
<dbReference type="InterPro" id="IPR052892">
    <property type="entry name" value="NA-targeting_endonuclease"/>
</dbReference>
<evidence type="ECO:0000259" key="1">
    <source>
        <dbReference type="SMART" id="SM00507"/>
    </source>
</evidence>
<gene>
    <name evidence="2" type="ORF">CYPRO_1625</name>
</gene>
<organism evidence="2 3">
    <name type="scientific">Cyclonatronum proteinivorum</name>
    <dbReference type="NCBI Taxonomy" id="1457365"/>
    <lineage>
        <taxon>Bacteria</taxon>
        <taxon>Pseudomonadati</taxon>
        <taxon>Balneolota</taxon>
        <taxon>Balneolia</taxon>
        <taxon>Balneolales</taxon>
        <taxon>Cyclonatronaceae</taxon>
        <taxon>Cyclonatronum</taxon>
    </lineage>
</organism>
<evidence type="ECO:0000313" key="3">
    <source>
        <dbReference type="Proteomes" id="UP000254808"/>
    </source>
</evidence>
<keyword evidence="3" id="KW-1185">Reference proteome</keyword>
<dbReference type="Pfam" id="PF01844">
    <property type="entry name" value="HNH"/>
    <property type="match status" value="1"/>
</dbReference>
<dbReference type="AlphaFoldDB" id="A0A345UK74"/>
<dbReference type="GO" id="GO:0008270">
    <property type="term" value="F:zinc ion binding"/>
    <property type="evidence" value="ECO:0007669"/>
    <property type="project" value="InterPro"/>
</dbReference>
<dbReference type="InterPro" id="IPR002711">
    <property type="entry name" value="HNH"/>
</dbReference>
<dbReference type="Gene3D" id="1.10.30.50">
    <property type="match status" value="1"/>
</dbReference>
<dbReference type="RefSeq" id="WP_114984128.1">
    <property type="nucleotide sequence ID" value="NZ_CP027806.1"/>
</dbReference>
<accession>A0A345UK74</accession>
<keyword evidence="2" id="KW-0378">Hydrolase</keyword>
<dbReference type="GO" id="GO:0003676">
    <property type="term" value="F:nucleic acid binding"/>
    <property type="evidence" value="ECO:0007669"/>
    <property type="project" value="InterPro"/>
</dbReference>
<keyword evidence="2" id="KW-0255">Endonuclease</keyword>
<reference evidence="2 3" key="1">
    <citation type="submission" date="2018-03" db="EMBL/GenBank/DDBJ databases">
        <title>Phenotypic and genomic properties of Cyclonatronum proteinivorum gen. nov., sp. nov., a haloalkaliphilic bacteroidete from soda lakes possessing Na+-translocating rhodopsin.</title>
        <authorList>
            <person name="Toshchakov S.V."/>
            <person name="Korzhenkov A."/>
            <person name="Samarov N.I."/>
            <person name="Kublanov I.V."/>
            <person name="Muntyan M.S."/>
            <person name="Sorokin D.Y."/>
        </authorList>
    </citation>
    <scope>NUCLEOTIDE SEQUENCE [LARGE SCALE GENOMIC DNA]</scope>
    <source>
        <strain evidence="2 3">Omega</strain>
    </source>
</reference>
<sequence>MFDANVLILNQDYQPLNVVDVRKSLMLLFLDKAELLHDYPNKTIRTVSTDFQYPSVIRLKRYARIPFRFIVLSRKNVLKRDGNKCQYCGSTRDLTIDHVIPRSRGGGDSWENLVTACTRCNNKKGNRTPREAQMPLLSKPYRPSHIVFLRDYGGRIDDSWKPYLYM</sequence>
<dbReference type="EMBL" id="CP027806">
    <property type="protein sequence ID" value="AXJ00876.1"/>
    <property type="molecule type" value="Genomic_DNA"/>
</dbReference>
<protein>
    <submittedName>
        <fullName evidence="2">5-methylcytosine-specific restriction endonuclease McrA</fullName>
    </submittedName>
</protein>
<dbReference type="GO" id="GO:0004519">
    <property type="term" value="F:endonuclease activity"/>
    <property type="evidence" value="ECO:0007669"/>
    <property type="project" value="UniProtKB-KW"/>
</dbReference>
<name>A0A345UK74_9BACT</name>
<feature type="domain" description="HNH nuclease" evidence="1">
    <location>
        <begin position="72"/>
        <end position="122"/>
    </location>
</feature>
<dbReference type="CDD" id="cd00085">
    <property type="entry name" value="HNHc"/>
    <property type="match status" value="1"/>
</dbReference>
<proteinExistence type="predicted"/>
<keyword evidence="2" id="KW-0540">Nuclease</keyword>
<dbReference type="KEGG" id="cprv:CYPRO_1625"/>